<feature type="transmembrane region" description="Helical" evidence="5">
    <location>
        <begin position="208"/>
        <end position="227"/>
    </location>
</feature>
<protein>
    <submittedName>
        <fullName evidence="7">FUSC family protein</fullName>
    </submittedName>
</protein>
<feature type="transmembrane region" description="Helical" evidence="5">
    <location>
        <begin position="303"/>
        <end position="325"/>
    </location>
</feature>
<dbReference type="RefSeq" id="WP_189415551.1">
    <property type="nucleotide sequence ID" value="NZ_BMYZ01000001.1"/>
</dbReference>
<evidence type="ECO:0000313" key="8">
    <source>
        <dbReference type="Proteomes" id="UP000619761"/>
    </source>
</evidence>
<feature type="domain" description="Integral membrane bound transporter" evidence="6">
    <location>
        <begin position="196"/>
        <end position="320"/>
    </location>
</feature>
<reference evidence="8" key="1">
    <citation type="journal article" date="2019" name="Int. J. Syst. Evol. Microbiol.">
        <title>The Global Catalogue of Microorganisms (GCM) 10K type strain sequencing project: providing services to taxonomists for standard genome sequencing and annotation.</title>
        <authorList>
            <consortium name="The Broad Institute Genomics Platform"/>
            <consortium name="The Broad Institute Genome Sequencing Center for Infectious Disease"/>
            <person name="Wu L."/>
            <person name="Ma J."/>
        </authorList>
    </citation>
    <scope>NUCLEOTIDE SEQUENCE [LARGE SCALE GENOMIC DNA]</scope>
    <source>
        <strain evidence="8">KCTC 32239</strain>
    </source>
</reference>
<accession>A0ABQ3AR25</accession>
<feature type="transmembrane region" description="Helical" evidence="5">
    <location>
        <begin position="144"/>
        <end position="166"/>
    </location>
</feature>
<keyword evidence="2 5" id="KW-0812">Transmembrane</keyword>
<dbReference type="InterPro" id="IPR049453">
    <property type="entry name" value="Memb_transporter_dom"/>
</dbReference>
<feature type="transmembrane region" description="Helical" evidence="5">
    <location>
        <begin position="20"/>
        <end position="38"/>
    </location>
</feature>
<sequence>MQQKIKSLFILNKPSRPWHVALVATIGMTIPALLGVYFEQMANAILACVGTMVILYIPRTSIPHRMVTLAVCSFGIVACFTLGLGAGFNISIAAIMLVATTMLVDFICRYYAIPAPGNFFFVFLAALGCTLPFNLELIPARVGLVALGCMLSCLIAFFYSLCVNLPAPNPVAATEKNIARLFLQSAVIGFFVGGSYLLAEIIGLQKPYWVPISCAAIMQGANFTLVWQRNIHRVAGTVLGMGLAWCIFSQSLQGWSFALAIILLFFIVELLVVHHYGLAVIFITPLTLLLAEGSASRTLHESLVVTRLGDIALGSAIGFVGGWVMHHPKILLAPESLLNKYFKAKDQH</sequence>
<evidence type="ECO:0000256" key="1">
    <source>
        <dbReference type="ARBA" id="ARBA00004141"/>
    </source>
</evidence>
<keyword evidence="3 5" id="KW-1133">Transmembrane helix</keyword>
<feature type="transmembrane region" description="Helical" evidence="5">
    <location>
        <begin position="178"/>
        <end position="202"/>
    </location>
</feature>
<organism evidence="7 8">
    <name type="scientific">Cellvibrio zantedeschiae</name>
    <dbReference type="NCBI Taxonomy" id="1237077"/>
    <lineage>
        <taxon>Bacteria</taxon>
        <taxon>Pseudomonadati</taxon>
        <taxon>Pseudomonadota</taxon>
        <taxon>Gammaproteobacteria</taxon>
        <taxon>Cellvibrionales</taxon>
        <taxon>Cellvibrionaceae</taxon>
        <taxon>Cellvibrio</taxon>
    </lineage>
</organism>
<dbReference type="Pfam" id="PF13515">
    <property type="entry name" value="FUSC_2"/>
    <property type="match status" value="1"/>
</dbReference>
<name>A0ABQ3AR25_9GAMM</name>
<evidence type="ECO:0000259" key="6">
    <source>
        <dbReference type="Pfam" id="PF13515"/>
    </source>
</evidence>
<feature type="transmembrane region" description="Helical" evidence="5">
    <location>
        <begin position="258"/>
        <end position="291"/>
    </location>
</feature>
<comment type="subcellular location">
    <subcellularLocation>
        <location evidence="1">Membrane</location>
        <topology evidence="1">Multi-pass membrane protein</topology>
    </subcellularLocation>
</comment>
<dbReference type="Proteomes" id="UP000619761">
    <property type="component" value="Unassembled WGS sequence"/>
</dbReference>
<evidence type="ECO:0000313" key="7">
    <source>
        <dbReference type="EMBL" id="GGY63275.1"/>
    </source>
</evidence>
<evidence type="ECO:0000256" key="5">
    <source>
        <dbReference type="SAM" id="Phobius"/>
    </source>
</evidence>
<feature type="transmembrane region" description="Helical" evidence="5">
    <location>
        <begin position="44"/>
        <end position="59"/>
    </location>
</feature>
<keyword evidence="8" id="KW-1185">Reference proteome</keyword>
<dbReference type="EMBL" id="BMYZ01000001">
    <property type="protein sequence ID" value="GGY63275.1"/>
    <property type="molecule type" value="Genomic_DNA"/>
</dbReference>
<evidence type="ECO:0000256" key="3">
    <source>
        <dbReference type="ARBA" id="ARBA00022989"/>
    </source>
</evidence>
<feature type="transmembrane region" description="Helical" evidence="5">
    <location>
        <begin position="234"/>
        <end position="252"/>
    </location>
</feature>
<proteinExistence type="predicted"/>
<evidence type="ECO:0000256" key="4">
    <source>
        <dbReference type="ARBA" id="ARBA00023136"/>
    </source>
</evidence>
<gene>
    <name evidence="7" type="ORF">GCM10011613_03690</name>
</gene>
<keyword evidence="4 5" id="KW-0472">Membrane</keyword>
<comment type="caution">
    <text evidence="7">The sequence shown here is derived from an EMBL/GenBank/DDBJ whole genome shotgun (WGS) entry which is preliminary data.</text>
</comment>
<evidence type="ECO:0000256" key="2">
    <source>
        <dbReference type="ARBA" id="ARBA00022692"/>
    </source>
</evidence>